<dbReference type="PANTHER" id="PTHR48041">
    <property type="entry name" value="ABC TRANSPORTER G FAMILY MEMBER 28"/>
    <property type="match status" value="1"/>
</dbReference>
<dbReference type="GO" id="GO:0030659">
    <property type="term" value="C:cytoplasmic vesicle membrane"/>
    <property type="evidence" value="ECO:0007669"/>
    <property type="project" value="TreeGrafter"/>
</dbReference>
<evidence type="ECO:0000313" key="13">
    <source>
        <dbReference type="EMBL" id="JAI98428.1"/>
    </source>
</evidence>
<keyword evidence="5 11" id="KW-0812">Transmembrane</keyword>
<dbReference type="InterPro" id="IPR005284">
    <property type="entry name" value="Pigment_permease/Abcg"/>
</dbReference>
<protein>
    <recommendedName>
        <fullName evidence="10">Protein white</fullName>
    </recommendedName>
</protein>
<comment type="subcellular location">
    <subcellularLocation>
        <location evidence="1">Membrane</location>
        <topology evidence="1">Multi-pass membrane protein</topology>
    </subcellularLocation>
</comment>
<evidence type="ECO:0000256" key="11">
    <source>
        <dbReference type="SAM" id="Phobius"/>
    </source>
</evidence>
<dbReference type="PROSITE" id="PS00211">
    <property type="entry name" value="ABC_TRANSPORTER_1"/>
    <property type="match status" value="1"/>
</dbReference>
<evidence type="ECO:0000256" key="4">
    <source>
        <dbReference type="ARBA" id="ARBA00022474"/>
    </source>
</evidence>
<dbReference type="CDD" id="cd03213">
    <property type="entry name" value="ABCG_EPDR"/>
    <property type="match status" value="1"/>
</dbReference>
<dbReference type="EMBL" id="GDIP01215677">
    <property type="protein sequence ID" value="JAJ07725.1"/>
    <property type="molecule type" value="Transcribed_RNA"/>
</dbReference>
<evidence type="ECO:0000256" key="9">
    <source>
        <dbReference type="ARBA" id="ARBA00023136"/>
    </source>
</evidence>
<keyword evidence="8 11" id="KW-1133">Transmembrane helix</keyword>
<evidence type="ECO:0000256" key="1">
    <source>
        <dbReference type="ARBA" id="ARBA00004141"/>
    </source>
</evidence>
<evidence type="ECO:0000256" key="2">
    <source>
        <dbReference type="ARBA" id="ARBA00005814"/>
    </source>
</evidence>
<dbReference type="InterPro" id="IPR017871">
    <property type="entry name" value="ABC_transporter-like_CS"/>
</dbReference>
<keyword evidence="3" id="KW-0813">Transport</keyword>
<feature type="transmembrane region" description="Helical" evidence="11">
    <location>
        <begin position="550"/>
        <end position="570"/>
    </location>
</feature>
<dbReference type="InterPro" id="IPR003593">
    <property type="entry name" value="AAA+_ATPase"/>
</dbReference>
<name>A0A0P4YYV1_9CRUS</name>
<evidence type="ECO:0000256" key="5">
    <source>
        <dbReference type="ARBA" id="ARBA00022692"/>
    </source>
</evidence>
<dbReference type="GO" id="GO:0005886">
    <property type="term" value="C:plasma membrane"/>
    <property type="evidence" value="ECO:0007669"/>
    <property type="project" value="TreeGrafter"/>
</dbReference>
<evidence type="ECO:0000256" key="7">
    <source>
        <dbReference type="ARBA" id="ARBA00022840"/>
    </source>
</evidence>
<dbReference type="NCBIfam" id="TIGR00955">
    <property type="entry name" value="3a01204"/>
    <property type="match status" value="1"/>
</dbReference>
<proteinExistence type="inferred from homology"/>
<dbReference type="GO" id="GO:0016887">
    <property type="term" value="F:ATP hydrolysis activity"/>
    <property type="evidence" value="ECO:0007669"/>
    <property type="project" value="InterPro"/>
</dbReference>
<dbReference type="InterPro" id="IPR027417">
    <property type="entry name" value="P-loop_NTPase"/>
</dbReference>
<feature type="domain" description="ABC transporter" evidence="12">
    <location>
        <begin position="67"/>
        <end position="311"/>
    </location>
</feature>
<comment type="similarity">
    <text evidence="2">Belongs to the ABC transporter superfamily. ABCG family. Eye pigment precursor importer (TC 3.A.1.204) subfamily.</text>
</comment>
<dbReference type="PANTHER" id="PTHR48041:SF129">
    <property type="entry name" value="PROTEIN WHITE"/>
    <property type="match status" value="1"/>
</dbReference>
<feature type="transmembrane region" description="Helical" evidence="11">
    <location>
        <begin position="440"/>
        <end position="463"/>
    </location>
</feature>
<accession>A0A0P4YYV1</accession>
<feature type="transmembrane region" description="Helical" evidence="11">
    <location>
        <begin position="520"/>
        <end position="543"/>
    </location>
</feature>
<dbReference type="AlphaFoldDB" id="A0A0P4YYV1"/>
<dbReference type="InterPro" id="IPR050352">
    <property type="entry name" value="ABCG_transporters"/>
</dbReference>
<keyword evidence="9 11" id="KW-0472">Membrane</keyword>
<dbReference type="Gene3D" id="3.40.50.300">
    <property type="entry name" value="P-loop containing nucleotide triphosphate hydrolases"/>
    <property type="match status" value="1"/>
</dbReference>
<evidence type="ECO:0000256" key="8">
    <source>
        <dbReference type="ARBA" id="ARBA00022989"/>
    </source>
</evidence>
<organism evidence="13">
    <name type="scientific">Daphnia magna</name>
    <dbReference type="NCBI Taxonomy" id="35525"/>
    <lineage>
        <taxon>Eukaryota</taxon>
        <taxon>Metazoa</taxon>
        <taxon>Ecdysozoa</taxon>
        <taxon>Arthropoda</taxon>
        <taxon>Crustacea</taxon>
        <taxon>Branchiopoda</taxon>
        <taxon>Diplostraca</taxon>
        <taxon>Cladocera</taxon>
        <taxon>Anomopoda</taxon>
        <taxon>Daphniidae</taxon>
        <taxon>Daphnia</taxon>
    </lineage>
</organism>
<dbReference type="EMBL" id="GDIP01224973">
    <property type="protein sequence ID" value="JAI98428.1"/>
    <property type="molecule type" value="Transcribed_RNA"/>
</dbReference>
<sequence length="661" mass="73939">MDLHTEKLKDGHSLNPTFVNLGFDEAGENLKSSRRSSLGEKKDSSFSIKRSQPVTYSWENIEIYLEKQQGNCFKRQPPIQKRILDNVTGCVRPGEFLAIMGASGAGKTTLLNCLTFRNTGKLKILGQRFLNGETVNTDTLARISGYVQQDDLFISTLTVHEHLRFQALLRMDTHLTYEERMTRVEEVINELGLTKCSGSMIGHPERGIKGISGGERKRLAFASEVLTNPSLMFCDEPTSGLDSYMAQNIVQVLKNIASTGKTVVCTIHQPSSEVFALFDRILLMAEGRTAFLGPVSDALSFFSSQGLPCPPNYNPADYYIHTLATVPGQEIESRKKSKEICDSYESSQAGQQILEIVKANRSLNSTESQEFELAEVKAKKSPYKASWFAQFRAVLWRSVISVLREPVVLRVKAFQTIFISAIIALIYQGQTLEFDNVRNIQGALFIFLTNMTFQNVFGVVNAITGELPIFLREHFNGMYRTDIYFICKSIADLPLFILFPFIFVLIPYFAIGLNPAADRFFIACGITILVANVASSFGFMISCLAGTTDVALALAPPLIIPLLLFGGFFLSNEDVPVYFDWMRYISWFMYGNEALSINQWVGVSFNDTSCPNNVCTGEQILASFDFNPDYFYRDIGGLFALILGLRILAFLALLGKTYRKN</sequence>
<dbReference type="Pfam" id="PF19055">
    <property type="entry name" value="ABC2_membrane_7"/>
    <property type="match status" value="1"/>
</dbReference>
<evidence type="ECO:0000256" key="10">
    <source>
        <dbReference type="ARBA" id="ARBA00039188"/>
    </source>
</evidence>
<evidence type="ECO:0000256" key="3">
    <source>
        <dbReference type="ARBA" id="ARBA00022448"/>
    </source>
</evidence>
<evidence type="ECO:0000259" key="12">
    <source>
        <dbReference type="PROSITE" id="PS50893"/>
    </source>
</evidence>
<keyword evidence="6" id="KW-0547">Nucleotide-binding</keyword>
<keyword evidence="7 13" id="KW-0067">ATP-binding</keyword>
<dbReference type="SMART" id="SM00382">
    <property type="entry name" value="AAA"/>
    <property type="match status" value="1"/>
</dbReference>
<dbReference type="InterPro" id="IPR013525">
    <property type="entry name" value="ABC2_TM"/>
</dbReference>
<feature type="transmembrane region" description="Helical" evidence="11">
    <location>
        <begin position="635"/>
        <end position="655"/>
    </location>
</feature>
<keyword evidence="4" id="KW-0608">Pigment</keyword>
<dbReference type="Pfam" id="PF01061">
    <property type="entry name" value="ABC2_membrane"/>
    <property type="match status" value="1"/>
</dbReference>
<dbReference type="Pfam" id="PF00005">
    <property type="entry name" value="ABC_tran"/>
    <property type="match status" value="1"/>
</dbReference>
<dbReference type="GO" id="GO:0005524">
    <property type="term" value="F:ATP binding"/>
    <property type="evidence" value="ECO:0007669"/>
    <property type="project" value="UniProtKB-KW"/>
</dbReference>
<dbReference type="FunFam" id="3.40.50.300:FF:001225">
    <property type="entry name" value="ATP-binding cassette sub-family G member"/>
    <property type="match status" value="1"/>
</dbReference>
<reference evidence="13" key="2">
    <citation type="submission" date="2015-10" db="EMBL/GenBank/DDBJ databases">
        <authorList>
            <person name="Gilbert D.G."/>
        </authorList>
    </citation>
    <scope>NUCLEOTIDE SEQUENCE</scope>
</reference>
<dbReference type="InterPro" id="IPR043926">
    <property type="entry name" value="ABCG_dom"/>
</dbReference>
<dbReference type="SUPFAM" id="SSF52540">
    <property type="entry name" value="P-loop containing nucleoside triphosphate hydrolases"/>
    <property type="match status" value="1"/>
</dbReference>
<dbReference type="OrthoDB" id="66620at2759"/>
<dbReference type="InterPro" id="IPR003439">
    <property type="entry name" value="ABC_transporter-like_ATP-bd"/>
</dbReference>
<feature type="transmembrane region" description="Helical" evidence="11">
    <location>
        <begin position="483"/>
        <end position="508"/>
    </location>
</feature>
<dbReference type="PROSITE" id="PS50893">
    <property type="entry name" value="ABC_TRANSPORTER_2"/>
    <property type="match status" value="1"/>
</dbReference>
<evidence type="ECO:0000256" key="6">
    <source>
        <dbReference type="ARBA" id="ARBA00022741"/>
    </source>
</evidence>
<dbReference type="GO" id="GO:0031409">
    <property type="term" value="F:pigment binding"/>
    <property type="evidence" value="ECO:0007669"/>
    <property type="project" value="UniProtKB-KW"/>
</dbReference>
<reference evidence="13" key="1">
    <citation type="submission" date="2015-10" db="EMBL/GenBank/DDBJ databases">
        <title>Daphnia magna gene sets from two clonal populations assembled and annotated with EvidentialGene.</title>
        <authorList>
            <person name="Gilbert D."/>
            <person name="Podicheti R."/>
            <person name="Orsini L."/>
            <person name="Colbourne J."/>
            <person name="Pfrender M."/>
        </authorList>
    </citation>
    <scope>NUCLEOTIDE SEQUENCE</scope>
</reference>
<dbReference type="GO" id="GO:0140359">
    <property type="term" value="F:ABC-type transporter activity"/>
    <property type="evidence" value="ECO:0007669"/>
    <property type="project" value="InterPro"/>
</dbReference>